<dbReference type="InterPro" id="IPR025724">
    <property type="entry name" value="GAG-pre-integrase_dom"/>
</dbReference>
<evidence type="ECO:0000256" key="1">
    <source>
        <dbReference type="PROSITE-ProRule" id="PRU00047"/>
    </source>
</evidence>
<dbReference type="InterPro" id="IPR036875">
    <property type="entry name" value="Znf_CCHC_sf"/>
</dbReference>
<evidence type="ECO:0000313" key="4">
    <source>
        <dbReference type="RefSeq" id="XP_016440724.1"/>
    </source>
</evidence>
<dbReference type="GO" id="GO:0008270">
    <property type="term" value="F:zinc ion binding"/>
    <property type="evidence" value="ECO:0007669"/>
    <property type="project" value="UniProtKB-KW"/>
</dbReference>
<accession>A0A1S3XLL6</accession>
<feature type="domain" description="CCHC-type" evidence="3">
    <location>
        <begin position="468"/>
        <end position="482"/>
    </location>
</feature>
<dbReference type="PROSITE" id="PS50158">
    <property type="entry name" value="ZF_CCHC"/>
    <property type="match status" value="1"/>
</dbReference>
<keyword evidence="1" id="KW-0479">Metal-binding</keyword>
<keyword evidence="1" id="KW-0862">Zinc</keyword>
<dbReference type="KEGG" id="nta:107766456"/>
<keyword evidence="2" id="KW-0175">Coiled coil</keyword>
<dbReference type="Pfam" id="PF13976">
    <property type="entry name" value="gag_pre-integrs"/>
    <property type="match status" value="1"/>
</dbReference>
<proteinExistence type="predicted"/>
<sequence length="632" mass="72271">MHNKVLLPEYQLFFELVNKVLLPHSERRSIATKSDMVLMEALDKFVPINLPAIMIDHMQKLVNFKERVGGSISTISQMINAQNVASEEIRRLRARNAILETQLNQAVKGPDSVNEEVARLTKENDKLHAQLLEEQLSANARLDLGEEYKIQGGTLCGNIIFQESPKIKGELCVVSGWDPVWDITQLFRVGGIVEGTGPYKFPRRLYEVKSPAGKLLPTHAIVQEQCNNQLSVEGFLPALLTSFLLVTVGTDRESGSLYSLGCSEKSEVLLFKEIDGISKYLIDTYYSFVNDKDALIIELGDAEQSKDDLMVVVVDLKETIEYLRKEKNNLVEKITTTEKERDDMVVSIVDLREQVEEVTREHNLLKKQTKKWMDNTEGEEVASEAQLELKKVKTNLVAELEKNRQLQEDLKRVKNDLDKSLKWTRSSDVIMSIYSSNGGNRQGIGFQKAKTSYNPYRKYVTVDDNRLCTHCGQIGHYKDSCKVKIQSLQKNKVFVEKRRTDEEPGSQKRKYVLPAWAKRRDLSCLSAVNDNVELWHKRLGYASFTLLNKLVKKDLVRGLLNSSFKDHRIEPKNIKEAFKDVDWITTMQEELCQLERNSVWNLVPRPAYRTVIGARLPVLEIRKEPTHCADLC</sequence>
<protein>
    <recommendedName>
        <fullName evidence="3">CCHC-type domain-containing protein</fullName>
    </recommendedName>
</protein>
<dbReference type="GO" id="GO:0003676">
    <property type="term" value="F:nucleic acid binding"/>
    <property type="evidence" value="ECO:0007669"/>
    <property type="project" value="InterPro"/>
</dbReference>
<dbReference type="InterPro" id="IPR001878">
    <property type="entry name" value="Znf_CCHC"/>
</dbReference>
<dbReference type="RefSeq" id="XP_016440724.1">
    <property type="nucleotide sequence ID" value="XM_016585238.1"/>
</dbReference>
<gene>
    <name evidence="4" type="primary">LOC107766456</name>
</gene>
<evidence type="ECO:0000256" key="2">
    <source>
        <dbReference type="SAM" id="Coils"/>
    </source>
</evidence>
<evidence type="ECO:0000259" key="3">
    <source>
        <dbReference type="PROSITE" id="PS50158"/>
    </source>
</evidence>
<feature type="coiled-coil region" evidence="2">
    <location>
        <begin position="313"/>
        <end position="416"/>
    </location>
</feature>
<dbReference type="OrthoDB" id="1601133at2759"/>
<dbReference type="SUPFAM" id="SSF57756">
    <property type="entry name" value="Retrovirus zinc finger-like domains"/>
    <property type="match status" value="1"/>
</dbReference>
<organism evidence="4">
    <name type="scientific">Nicotiana tabacum</name>
    <name type="common">Common tobacco</name>
    <dbReference type="NCBI Taxonomy" id="4097"/>
    <lineage>
        <taxon>Eukaryota</taxon>
        <taxon>Viridiplantae</taxon>
        <taxon>Streptophyta</taxon>
        <taxon>Embryophyta</taxon>
        <taxon>Tracheophyta</taxon>
        <taxon>Spermatophyta</taxon>
        <taxon>Magnoliopsida</taxon>
        <taxon>eudicotyledons</taxon>
        <taxon>Gunneridae</taxon>
        <taxon>Pentapetalae</taxon>
        <taxon>asterids</taxon>
        <taxon>lamiids</taxon>
        <taxon>Solanales</taxon>
        <taxon>Solanaceae</taxon>
        <taxon>Nicotianoideae</taxon>
        <taxon>Nicotianeae</taxon>
        <taxon>Nicotiana</taxon>
    </lineage>
</organism>
<dbReference type="AlphaFoldDB" id="A0A1S3XLL6"/>
<dbReference type="PaxDb" id="4097-A0A1S3XLL6"/>
<name>A0A1S3XLL6_TOBAC</name>
<keyword evidence="1" id="KW-0863">Zinc-finger</keyword>
<reference evidence="4" key="1">
    <citation type="submission" date="2025-08" db="UniProtKB">
        <authorList>
            <consortium name="RefSeq"/>
        </authorList>
    </citation>
    <scope>IDENTIFICATION</scope>
</reference>